<accession>A0A645BJ27</accession>
<protein>
    <submittedName>
        <fullName evidence="1">Uncharacterized protein</fullName>
    </submittedName>
</protein>
<dbReference type="AlphaFoldDB" id="A0A645BJ27"/>
<reference evidence="1" key="1">
    <citation type="submission" date="2019-08" db="EMBL/GenBank/DDBJ databases">
        <authorList>
            <person name="Kucharzyk K."/>
            <person name="Murdoch R.W."/>
            <person name="Higgins S."/>
            <person name="Loffler F."/>
        </authorList>
    </citation>
    <scope>NUCLEOTIDE SEQUENCE</scope>
</reference>
<evidence type="ECO:0000313" key="1">
    <source>
        <dbReference type="EMBL" id="MPM65196.1"/>
    </source>
</evidence>
<name>A0A645BJ27_9ZZZZ</name>
<gene>
    <name evidence="1" type="ORF">SDC9_112089</name>
</gene>
<proteinExistence type="predicted"/>
<sequence>MNDGIRFTYVGKELIAQTFSFTRSFYKACDIHNLYGSRDYPLGFNQFFKYLEPFVRNYGGADIWFYCTKRKVCRLSLARAYAVKKG</sequence>
<dbReference type="EMBL" id="VSSQ01020382">
    <property type="protein sequence ID" value="MPM65196.1"/>
    <property type="molecule type" value="Genomic_DNA"/>
</dbReference>
<comment type="caution">
    <text evidence="1">The sequence shown here is derived from an EMBL/GenBank/DDBJ whole genome shotgun (WGS) entry which is preliminary data.</text>
</comment>
<organism evidence="1">
    <name type="scientific">bioreactor metagenome</name>
    <dbReference type="NCBI Taxonomy" id="1076179"/>
    <lineage>
        <taxon>unclassified sequences</taxon>
        <taxon>metagenomes</taxon>
        <taxon>ecological metagenomes</taxon>
    </lineage>
</organism>